<dbReference type="Proteomes" id="UP001163823">
    <property type="component" value="Chromosome 3"/>
</dbReference>
<evidence type="ECO:0000313" key="3">
    <source>
        <dbReference type="Proteomes" id="UP001163823"/>
    </source>
</evidence>
<organism evidence="2 3">
    <name type="scientific">Quillaja saponaria</name>
    <name type="common">Soap bark tree</name>
    <dbReference type="NCBI Taxonomy" id="32244"/>
    <lineage>
        <taxon>Eukaryota</taxon>
        <taxon>Viridiplantae</taxon>
        <taxon>Streptophyta</taxon>
        <taxon>Embryophyta</taxon>
        <taxon>Tracheophyta</taxon>
        <taxon>Spermatophyta</taxon>
        <taxon>Magnoliopsida</taxon>
        <taxon>eudicotyledons</taxon>
        <taxon>Gunneridae</taxon>
        <taxon>Pentapetalae</taxon>
        <taxon>rosids</taxon>
        <taxon>fabids</taxon>
        <taxon>Fabales</taxon>
        <taxon>Quillajaceae</taxon>
        <taxon>Quillaja</taxon>
    </lineage>
</organism>
<dbReference type="InterPro" id="IPR032675">
    <property type="entry name" value="LRR_dom_sf"/>
</dbReference>
<keyword evidence="3" id="KW-1185">Reference proteome</keyword>
<sequence length="255" mass="29463">MGILSSLRFLQITTKQFFIPQKVIGSLSSLRYLGFIECDKLEYLYAMQQLTNLRPLQLDSCASLKSLPFSAMHVRTLRFLRIENCENINLSVEEWSKSFPLRLELLALIKLPQLVHLPLWLQGSANTIRTIVIEGCPNLTVLPKWLPDLTSLQKLFIIMCPKLLFLPKGMLHLTSLEVLEIVGCSALYSRYNRETGADWSEIIHVPRVLIEETYDSCDRKSLFLRFQKKDYCYFHKTSNLFVNYLYSRTDACLGG</sequence>
<dbReference type="EMBL" id="JARAOO010000003">
    <property type="protein sequence ID" value="KAJ7976785.1"/>
    <property type="molecule type" value="Genomic_DNA"/>
</dbReference>
<keyword evidence="1" id="KW-0611">Plant defense</keyword>
<gene>
    <name evidence="2" type="ORF">O6P43_006513</name>
</gene>
<dbReference type="PANTHER" id="PTHR36766">
    <property type="entry name" value="PLANT BROAD-SPECTRUM MILDEW RESISTANCE PROTEIN RPW8"/>
    <property type="match status" value="1"/>
</dbReference>
<dbReference type="KEGG" id="qsa:O6P43_006513"/>
<dbReference type="SUPFAM" id="SSF52047">
    <property type="entry name" value="RNI-like"/>
    <property type="match status" value="1"/>
</dbReference>
<dbReference type="AlphaFoldDB" id="A0AAD7Q8G4"/>
<protein>
    <submittedName>
        <fullName evidence="2">Disease resistance protein</fullName>
    </submittedName>
</protein>
<reference evidence="2" key="1">
    <citation type="journal article" date="2023" name="Science">
        <title>Elucidation of the pathway for biosynthesis of saponin adjuvants from the soapbark tree.</title>
        <authorList>
            <person name="Reed J."/>
            <person name="Orme A."/>
            <person name="El-Demerdash A."/>
            <person name="Owen C."/>
            <person name="Martin L.B.B."/>
            <person name="Misra R.C."/>
            <person name="Kikuchi S."/>
            <person name="Rejzek M."/>
            <person name="Martin A.C."/>
            <person name="Harkess A."/>
            <person name="Leebens-Mack J."/>
            <person name="Louveau T."/>
            <person name="Stephenson M.J."/>
            <person name="Osbourn A."/>
        </authorList>
    </citation>
    <scope>NUCLEOTIDE SEQUENCE</scope>
    <source>
        <strain evidence="2">S10</strain>
    </source>
</reference>
<dbReference type="GO" id="GO:0006952">
    <property type="term" value="P:defense response"/>
    <property type="evidence" value="ECO:0007669"/>
    <property type="project" value="UniProtKB-KW"/>
</dbReference>
<comment type="caution">
    <text evidence="2">The sequence shown here is derived from an EMBL/GenBank/DDBJ whole genome shotgun (WGS) entry which is preliminary data.</text>
</comment>
<accession>A0AAD7Q8G4</accession>
<dbReference type="Gene3D" id="3.80.10.10">
    <property type="entry name" value="Ribonuclease Inhibitor"/>
    <property type="match status" value="2"/>
</dbReference>
<dbReference type="PANTHER" id="PTHR36766:SF61">
    <property type="entry name" value="NB-ARC DOMAIN DISEASE RESISTANCE PROTEIN"/>
    <property type="match status" value="1"/>
</dbReference>
<name>A0AAD7Q8G4_QUISA</name>
<evidence type="ECO:0000313" key="2">
    <source>
        <dbReference type="EMBL" id="KAJ7976785.1"/>
    </source>
</evidence>
<proteinExistence type="predicted"/>
<evidence type="ECO:0000256" key="1">
    <source>
        <dbReference type="ARBA" id="ARBA00022821"/>
    </source>
</evidence>